<evidence type="ECO:0000256" key="1">
    <source>
        <dbReference type="ARBA" id="ARBA00023015"/>
    </source>
</evidence>
<keyword evidence="2" id="KW-0238">DNA-binding</keyword>
<sequence length="290" mass="33446">MDWISNMQNAINYIEDNLLEEISYDKIAQRAYSSTYHFQRMFSMLTGFTIGEYIRRRRLTLAAQEISVSSIKIADIASKYGYETSEAFTKAFKRLHGVTPSVARESGVKLKSFARLTIQVSLKGDKEINYRIVEKGPFKVFGKDFKTNVLEGRCFREIPEFWEQCKSNGIFAKLLTSVGKDESGIVDAGVLFNHNPQDGSLRYMIACEFPVTHVPEEFQVLEIPSMTWAIFEVESNRDEDLHEVWRRIGSEWFPASNYEHADAPELERYYGNSSTDYTCQIWIPVIKKGF</sequence>
<dbReference type="PROSITE" id="PS00041">
    <property type="entry name" value="HTH_ARAC_FAMILY_1"/>
    <property type="match status" value="1"/>
</dbReference>
<keyword evidence="3" id="KW-0804">Transcription</keyword>
<evidence type="ECO:0000313" key="5">
    <source>
        <dbReference type="EMBL" id="QNO15383.1"/>
    </source>
</evidence>
<evidence type="ECO:0000256" key="3">
    <source>
        <dbReference type="ARBA" id="ARBA00023163"/>
    </source>
</evidence>
<dbReference type="SMART" id="SM00871">
    <property type="entry name" value="AraC_E_bind"/>
    <property type="match status" value="1"/>
</dbReference>
<dbReference type="EMBL" id="CP058559">
    <property type="protein sequence ID" value="QNO15383.1"/>
    <property type="molecule type" value="Genomic_DNA"/>
</dbReference>
<dbReference type="SUPFAM" id="SSF46689">
    <property type="entry name" value="Homeodomain-like"/>
    <property type="match status" value="2"/>
</dbReference>
<dbReference type="Pfam" id="PF06445">
    <property type="entry name" value="GyrI-like"/>
    <property type="match status" value="1"/>
</dbReference>
<proteinExistence type="predicted"/>
<dbReference type="SMART" id="SM00342">
    <property type="entry name" value="HTH_ARAC"/>
    <property type="match status" value="1"/>
</dbReference>
<dbReference type="KEGG" id="acae:HYG86_11715"/>
<dbReference type="GO" id="GO:0003700">
    <property type="term" value="F:DNA-binding transcription factor activity"/>
    <property type="evidence" value="ECO:0007669"/>
    <property type="project" value="InterPro"/>
</dbReference>
<dbReference type="Gene3D" id="1.10.10.60">
    <property type="entry name" value="Homeodomain-like"/>
    <property type="match status" value="2"/>
</dbReference>
<dbReference type="GO" id="GO:0043565">
    <property type="term" value="F:sequence-specific DNA binding"/>
    <property type="evidence" value="ECO:0007669"/>
    <property type="project" value="InterPro"/>
</dbReference>
<protein>
    <submittedName>
        <fullName evidence="5">AraC family transcriptional regulator</fullName>
    </submittedName>
</protein>
<dbReference type="InterPro" id="IPR018060">
    <property type="entry name" value="HTH_AraC"/>
</dbReference>
<dbReference type="PANTHER" id="PTHR47504:SF5">
    <property type="entry name" value="RIGHT ORIGIN-BINDING PROTEIN"/>
    <property type="match status" value="1"/>
</dbReference>
<dbReference type="InterPro" id="IPR029442">
    <property type="entry name" value="GyrI-like"/>
</dbReference>
<dbReference type="InterPro" id="IPR050959">
    <property type="entry name" value="MarA-like"/>
</dbReference>
<accession>A0A7G9W9M1</accession>
<dbReference type="InterPro" id="IPR020449">
    <property type="entry name" value="Tscrpt_reg_AraC-type_HTH"/>
</dbReference>
<keyword evidence="6" id="KW-1185">Reference proteome</keyword>
<dbReference type="InterPro" id="IPR018062">
    <property type="entry name" value="HTH_AraC-typ_CS"/>
</dbReference>
<dbReference type="PRINTS" id="PR00032">
    <property type="entry name" value="HTHARAC"/>
</dbReference>
<organism evidence="5 6">
    <name type="scientific">Alkalicella caledoniensis</name>
    <dbReference type="NCBI Taxonomy" id="2731377"/>
    <lineage>
        <taxon>Bacteria</taxon>
        <taxon>Bacillati</taxon>
        <taxon>Bacillota</taxon>
        <taxon>Clostridia</taxon>
        <taxon>Eubacteriales</taxon>
        <taxon>Proteinivoracaceae</taxon>
        <taxon>Alkalicella</taxon>
    </lineage>
</organism>
<dbReference type="Gene3D" id="3.20.80.10">
    <property type="entry name" value="Regulatory factor, effector binding domain"/>
    <property type="match status" value="1"/>
</dbReference>
<keyword evidence="1" id="KW-0805">Transcription regulation</keyword>
<dbReference type="InterPro" id="IPR010499">
    <property type="entry name" value="AraC_E-bd"/>
</dbReference>
<dbReference type="PROSITE" id="PS01124">
    <property type="entry name" value="HTH_ARAC_FAMILY_2"/>
    <property type="match status" value="1"/>
</dbReference>
<dbReference type="PANTHER" id="PTHR47504">
    <property type="entry name" value="RIGHT ORIGIN-BINDING PROTEIN"/>
    <property type="match status" value="1"/>
</dbReference>
<dbReference type="SUPFAM" id="SSF55136">
    <property type="entry name" value="Probable bacterial effector-binding domain"/>
    <property type="match status" value="1"/>
</dbReference>
<gene>
    <name evidence="5" type="ORF">HYG86_11715</name>
</gene>
<reference evidence="5 6" key="1">
    <citation type="submission" date="2020-07" db="EMBL/GenBank/DDBJ databases">
        <title>Alkalicella. sp. LB2 genome.</title>
        <authorList>
            <person name="Postec A."/>
            <person name="Quemeneur M."/>
        </authorList>
    </citation>
    <scope>NUCLEOTIDE SEQUENCE [LARGE SCALE GENOMIC DNA]</scope>
    <source>
        <strain evidence="5 6">LB2</strain>
    </source>
</reference>
<dbReference type="AlphaFoldDB" id="A0A7G9W9M1"/>
<feature type="domain" description="HTH araC/xylS-type" evidence="4">
    <location>
        <begin position="8"/>
        <end position="106"/>
    </location>
</feature>
<evidence type="ECO:0000259" key="4">
    <source>
        <dbReference type="PROSITE" id="PS01124"/>
    </source>
</evidence>
<dbReference type="Pfam" id="PF12833">
    <property type="entry name" value="HTH_18"/>
    <property type="match status" value="1"/>
</dbReference>
<dbReference type="Proteomes" id="UP000516160">
    <property type="component" value="Chromosome"/>
</dbReference>
<dbReference type="RefSeq" id="WP_213165745.1">
    <property type="nucleotide sequence ID" value="NZ_CP058559.1"/>
</dbReference>
<evidence type="ECO:0000256" key="2">
    <source>
        <dbReference type="ARBA" id="ARBA00023125"/>
    </source>
</evidence>
<dbReference type="InterPro" id="IPR011256">
    <property type="entry name" value="Reg_factor_effector_dom_sf"/>
</dbReference>
<dbReference type="InterPro" id="IPR009057">
    <property type="entry name" value="Homeodomain-like_sf"/>
</dbReference>
<evidence type="ECO:0000313" key="6">
    <source>
        <dbReference type="Proteomes" id="UP000516160"/>
    </source>
</evidence>
<name>A0A7G9W9M1_ALKCA</name>